<evidence type="ECO:0000256" key="3">
    <source>
        <dbReference type="ARBA" id="ARBA00022475"/>
    </source>
</evidence>
<feature type="transmembrane region" description="Helical" evidence="8">
    <location>
        <begin position="258"/>
        <end position="291"/>
    </location>
</feature>
<feature type="transmembrane region" description="Helical" evidence="8">
    <location>
        <begin position="64"/>
        <end position="97"/>
    </location>
</feature>
<feature type="transmembrane region" description="Helical" evidence="8">
    <location>
        <begin position="131"/>
        <end position="151"/>
    </location>
</feature>
<dbReference type="GO" id="GO:0005886">
    <property type="term" value="C:plasma membrane"/>
    <property type="evidence" value="ECO:0007669"/>
    <property type="project" value="UniProtKB-SubCell"/>
</dbReference>
<dbReference type="PANTHER" id="PTHR32196">
    <property type="entry name" value="ABC TRANSPORTER PERMEASE PROTEIN YPHD-RELATED-RELATED"/>
    <property type="match status" value="1"/>
</dbReference>
<sequence>MSRINAKLTAWKEHMKKDDLKTNLLKFQSIIGLVLICVVLSFLTPRFLTVTNLFNVLRQTSLNAIMAVGLTFVILTGGIDLSVGSILAFSGVSAALVSQMGLPAPMAMIIGLLAGSGLGFINGLVITKGKVPPFIATLAMMTMARGGTLVISGGRPISGLDEGFHFIGRGMVGVVPVPVILTIITFLFAYYILTQTRQGRYIYATGSNEEAARLTGIHTDRIKLFAYTLSGFTAALAAMIIISRLGSAPPTIGDGAELDAIAAVVIGGTSLAGGIGSIFGTFIGATIIGVLNNGLNLLNVSSYYQLVVRGVVILIAVLLDRKKAD</sequence>
<dbReference type="PANTHER" id="PTHR32196:SF21">
    <property type="entry name" value="ABC TRANSPORTER PERMEASE PROTEIN YPHD-RELATED"/>
    <property type="match status" value="1"/>
</dbReference>
<organism evidence="9 10">
    <name type="scientific">Tindallia californiensis</name>
    <dbReference type="NCBI Taxonomy" id="159292"/>
    <lineage>
        <taxon>Bacteria</taxon>
        <taxon>Bacillati</taxon>
        <taxon>Bacillota</taxon>
        <taxon>Clostridia</taxon>
        <taxon>Peptostreptococcales</taxon>
        <taxon>Tindalliaceae</taxon>
        <taxon>Tindallia</taxon>
    </lineage>
</organism>
<comment type="subcellular location">
    <subcellularLocation>
        <location evidence="1">Cell membrane</location>
        <topology evidence="1">Multi-pass membrane protein</topology>
    </subcellularLocation>
</comment>
<feature type="transmembrane region" description="Helical" evidence="8">
    <location>
        <begin position="172"/>
        <end position="193"/>
    </location>
</feature>
<dbReference type="InterPro" id="IPR001851">
    <property type="entry name" value="ABC_transp_permease"/>
</dbReference>
<dbReference type="GO" id="GO:0022857">
    <property type="term" value="F:transmembrane transporter activity"/>
    <property type="evidence" value="ECO:0007669"/>
    <property type="project" value="InterPro"/>
</dbReference>
<accession>A0A1H3PRY4</accession>
<dbReference type="Pfam" id="PF02653">
    <property type="entry name" value="BPD_transp_2"/>
    <property type="match status" value="1"/>
</dbReference>
<keyword evidence="6 8" id="KW-1133">Transmembrane helix</keyword>
<proteinExistence type="predicted"/>
<feature type="transmembrane region" description="Helical" evidence="8">
    <location>
        <begin position="303"/>
        <end position="319"/>
    </location>
</feature>
<keyword evidence="2" id="KW-0813">Transport</keyword>
<gene>
    <name evidence="9" type="ORF">SAMN05192546_10752</name>
</gene>
<evidence type="ECO:0000313" key="10">
    <source>
        <dbReference type="Proteomes" id="UP000199230"/>
    </source>
</evidence>
<name>A0A1H3PRY4_9FIRM</name>
<evidence type="ECO:0000256" key="7">
    <source>
        <dbReference type="ARBA" id="ARBA00023136"/>
    </source>
</evidence>
<protein>
    <submittedName>
        <fullName evidence="9">Ribose transport system permease protein</fullName>
    </submittedName>
</protein>
<keyword evidence="7 8" id="KW-0472">Membrane</keyword>
<evidence type="ECO:0000256" key="8">
    <source>
        <dbReference type="SAM" id="Phobius"/>
    </source>
</evidence>
<dbReference type="CDD" id="cd06579">
    <property type="entry name" value="TM_PBP1_transp_AraH_like"/>
    <property type="match status" value="1"/>
</dbReference>
<evidence type="ECO:0000256" key="5">
    <source>
        <dbReference type="ARBA" id="ARBA00022692"/>
    </source>
</evidence>
<evidence type="ECO:0000256" key="2">
    <source>
        <dbReference type="ARBA" id="ARBA00022448"/>
    </source>
</evidence>
<feature type="transmembrane region" description="Helical" evidence="8">
    <location>
        <begin position="24"/>
        <end position="44"/>
    </location>
</feature>
<feature type="transmembrane region" description="Helical" evidence="8">
    <location>
        <begin position="224"/>
        <end position="246"/>
    </location>
</feature>
<evidence type="ECO:0000256" key="6">
    <source>
        <dbReference type="ARBA" id="ARBA00022989"/>
    </source>
</evidence>
<keyword evidence="10" id="KW-1185">Reference proteome</keyword>
<reference evidence="9 10" key="1">
    <citation type="submission" date="2016-10" db="EMBL/GenBank/DDBJ databases">
        <authorList>
            <person name="de Groot N.N."/>
        </authorList>
    </citation>
    <scope>NUCLEOTIDE SEQUENCE [LARGE SCALE GENOMIC DNA]</scope>
    <source>
        <strain evidence="9 10">APO</strain>
    </source>
</reference>
<dbReference type="AlphaFoldDB" id="A0A1H3PRY4"/>
<keyword evidence="5 8" id="KW-0812">Transmembrane</keyword>
<evidence type="ECO:0000256" key="1">
    <source>
        <dbReference type="ARBA" id="ARBA00004651"/>
    </source>
</evidence>
<dbReference type="RefSeq" id="WP_330386611.1">
    <property type="nucleotide sequence ID" value="NZ_FNPV01000007.1"/>
</dbReference>
<evidence type="ECO:0000313" key="9">
    <source>
        <dbReference type="EMBL" id="SDZ03741.1"/>
    </source>
</evidence>
<evidence type="ECO:0000256" key="4">
    <source>
        <dbReference type="ARBA" id="ARBA00022519"/>
    </source>
</evidence>
<dbReference type="Proteomes" id="UP000199230">
    <property type="component" value="Unassembled WGS sequence"/>
</dbReference>
<keyword evidence="4" id="KW-0997">Cell inner membrane</keyword>
<feature type="transmembrane region" description="Helical" evidence="8">
    <location>
        <begin position="104"/>
        <end position="125"/>
    </location>
</feature>
<dbReference type="EMBL" id="FNPV01000007">
    <property type="protein sequence ID" value="SDZ03741.1"/>
    <property type="molecule type" value="Genomic_DNA"/>
</dbReference>
<keyword evidence="3" id="KW-1003">Cell membrane</keyword>
<dbReference type="STRING" id="159292.SAMN05192546_10752"/>